<accession>A0ABW1ULM1</accession>
<comment type="caution">
    <text evidence="1">The sequence shown here is derived from an EMBL/GenBank/DDBJ whole genome shotgun (WGS) entry which is preliminary data.</text>
</comment>
<evidence type="ECO:0000313" key="1">
    <source>
        <dbReference type="EMBL" id="MFC6314847.1"/>
    </source>
</evidence>
<keyword evidence="2" id="KW-1185">Reference proteome</keyword>
<evidence type="ECO:0000313" key="2">
    <source>
        <dbReference type="Proteomes" id="UP001596310"/>
    </source>
</evidence>
<dbReference type="Proteomes" id="UP001596310">
    <property type="component" value="Unassembled WGS sequence"/>
</dbReference>
<protein>
    <submittedName>
        <fullName evidence="1">Uncharacterized protein</fullName>
    </submittedName>
</protein>
<dbReference type="RefSeq" id="WP_225422204.1">
    <property type="nucleotide sequence ID" value="NZ_JBHSSM010000014.1"/>
</dbReference>
<proteinExistence type="predicted"/>
<dbReference type="EMBL" id="JBHSSM010000014">
    <property type="protein sequence ID" value="MFC6314847.1"/>
    <property type="molecule type" value="Genomic_DNA"/>
</dbReference>
<sequence>MIEVTAPTTNTVLYAVALFVFAKMLSDNANVKMLLPSSANKTEPINQILFLPIMFLPVPLQERSCDAYSTLPWRFDG</sequence>
<reference evidence="2" key="1">
    <citation type="journal article" date="2019" name="Int. J. Syst. Evol. Microbiol.">
        <title>The Global Catalogue of Microorganisms (GCM) 10K type strain sequencing project: providing services to taxonomists for standard genome sequencing and annotation.</title>
        <authorList>
            <consortium name="The Broad Institute Genomics Platform"/>
            <consortium name="The Broad Institute Genome Sequencing Center for Infectious Disease"/>
            <person name="Wu L."/>
            <person name="Ma J."/>
        </authorList>
    </citation>
    <scope>NUCLEOTIDE SEQUENCE [LARGE SCALE GENOMIC DNA]</scope>
    <source>
        <strain evidence="2">CCM 8897</strain>
    </source>
</reference>
<organism evidence="1 2">
    <name type="scientific">Lapidilactobacillus achengensis</name>
    <dbReference type="NCBI Taxonomy" id="2486000"/>
    <lineage>
        <taxon>Bacteria</taxon>
        <taxon>Bacillati</taxon>
        <taxon>Bacillota</taxon>
        <taxon>Bacilli</taxon>
        <taxon>Lactobacillales</taxon>
        <taxon>Lactobacillaceae</taxon>
        <taxon>Lapidilactobacillus</taxon>
    </lineage>
</organism>
<name>A0ABW1ULM1_9LACO</name>
<gene>
    <name evidence="1" type="ORF">ACFQHW_04595</name>
</gene>